<evidence type="ECO:0000256" key="2">
    <source>
        <dbReference type="ARBA" id="ARBA00004651"/>
    </source>
</evidence>
<feature type="transmembrane region" description="Helical" evidence="14">
    <location>
        <begin position="85"/>
        <end position="108"/>
    </location>
</feature>
<evidence type="ECO:0000256" key="10">
    <source>
        <dbReference type="ARBA" id="ARBA00022840"/>
    </source>
</evidence>
<evidence type="ECO:0000259" key="15">
    <source>
        <dbReference type="PROSITE" id="PS50109"/>
    </source>
</evidence>
<dbReference type="InterPro" id="IPR011620">
    <property type="entry name" value="Sig_transdc_His_kinase_LytS_TM"/>
</dbReference>
<dbReference type="Proteomes" id="UP000617402">
    <property type="component" value="Unassembled WGS sequence"/>
</dbReference>
<dbReference type="PROSITE" id="PS50109">
    <property type="entry name" value="HIS_KIN"/>
    <property type="match status" value="1"/>
</dbReference>
<dbReference type="Pfam" id="PF13492">
    <property type="entry name" value="GAF_3"/>
    <property type="match status" value="1"/>
</dbReference>
<dbReference type="Gene3D" id="3.30.565.10">
    <property type="entry name" value="Histidine kinase-like ATPase, C-terminal domain"/>
    <property type="match status" value="1"/>
</dbReference>
<accession>A0ABR7SYK4</accession>
<protein>
    <recommendedName>
        <fullName evidence="3">histidine kinase</fullName>
        <ecNumber evidence="3">2.7.13.3</ecNumber>
    </recommendedName>
</protein>
<dbReference type="InterPro" id="IPR003594">
    <property type="entry name" value="HATPase_dom"/>
</dbReference>
<reference evidence="16 17" key="1">
    <citation type="submission" date="2020-07" db="EMBL/GenBank/DDBJ databases">
        <title>Draft whole-genome sequence of Heliobacterium chlorum DSM 3682, type strain.</title>
        <authorList>
            <person name="Kyndt J.A."/>
            <person name="Meyer T.E."/>
            <person name="Imhoff J.F."/>
        </authorList>
    </citation>
    <scope>NUCLEOTIDE SEQUENCE [LARGE SCALE GENOMIC DNA]</scope>
    <source>
        <strain evidence="16 17">DSM 3682</strain>
    </source>
</reference>
<dbReference type="Pfam" id="PF06580">
    <property type="entry name" value="His_kinase"/>
    <property type="match status" value="1"/>
</dbReference>
<evidence type="ECO:0000256" key="4">
    <source>
        <dbReference type="ARBA" id="ARBA00022475"/>
    </source>
</evidence>
<dbReference type="InterPro" id="IPR003018">
    <property type="entry name" value="GAF"/>
</dbReference>
<dbReference type="InterPro" id="IPR005467">
    <property type="entry name" value="His_kinase_dom"/>
</dbReference>
<feature type="transmembrane region" description="Helical" evidence="14">
    <location>
        <begin position="16"/>
        <end position="34"/>
    </location>
</feature>
<evidence type="ECO:0000256" key="6">
    <source>
        <dbReference type="ARBA" id="ARBA00022679"/>
    </source>
</evidence>
<dbReference type="InterPro" id="IPR050640">
    <property type="entry name" value="Bact_2-comp_sensor_kinase"/>
</dbReference>
<evidence type="ECO:0000256" key="5">
    <source>
        <dbReference type="ARBA" id="ARBA00022553"/>
    </source>
</evidence>
<sequence length="579" mass="62642">MYVFWRGGSLMFEHQILLFLTQRMTIVITIAFLLSRHSAIRRFFAYQRTTTSDVIRLIGIFGTVSILGTYSAIPIDGALANSRVIGPVLAGLLGGPAAGIGAGLIGGIHRYSMGGFTALACALSTVTEGLIGGLIRRYHPHSLNGLSAFITGLVAETLQMLIILTVAKPFEDAVTLVRHIGLPMILVNATGIAVFVLLIQDIRAQEEQAGALVAQKSLHIANITLPLLRRGLTESSAQAVAELVKNMTDLDAVALTDREKILAHVGAGADHHLPGEPIMTRVTAEALATGTAVVASSKEEVQCVHPNCSLNASIVVPLLCKDKPVGALKLYRTKEMGLVDQELAKGLGHLFSTQLEIAELEKEARLKTTAEIRALQAQINPHFLFNALNTVASYVRTQPETARKLLNQLGDFFRKNLREPAQFVSLREEVRHIESYLALEQARFEDRLHVEYDIADDAANCQVPPLLLQPLVENAVRHGLLPLHEGGTITIRAHRLADIVFITVEDDGAGMTSERMAQLFAERPPSASSSSSIGLRNVNERLCSIYGSDYGLHIDSKPGLGTICSLRIPDAPQSLLLAG</sequence>
<dbReference type="PANTHER" id="PTHR34220:SF7">
    <property type="entry name" value="SENSOR HISTIDINE KINASE YPDA"/>
    <property type="match status" value="1"/>
</dbReference>
<dbReference type="EMBL" id="JACVHF010000002">
    <property type="protein sequence ID" value="MBC9783613.1"/>
    <property type="molecule type" value="Genomic_DNA"/>
</dbReference>
<keyword evidence="5" id="KW-0597">Phosphoprotein</keyword>
<dbReference type="Pfam" id="PF07694">
    <property type="entry name" value="5TM-5TMR_LYT"/>
    <property type="match status" value="1"/>
</dbReference>
<dbReference type="EC" id="2.7.13.3" evidence="3"/>
<dbReference type="SMART" id="SM00065">
    <property type="entry name" value="GAF"/>
    <property type="match status" value="1"/>
</dbReference>
<evidence type="ECO:0000256" key="11">
    <source>
        <dbReference type="ARBA" id="ARBA00022989"/>
    </source>
</evidence>
<keyword evidence="13 14" id="KW-0472">Membrane</keyword>
<dbReference type="Pfam" id="PF02518">
    <property type="entry name" value="HATPase_c"/>
    <property type="match status" value="1"/>
</dbReference>
<dbReference type="InterPro" id="IPR029016">
    <property type="entry name" value="GAF-like_dom_sf"/>
</dbReference>
<feature type="transmembrane region" description="Helical" evidence="14">
    <location>
        <begin position="179"/>
        <end position="199"/>
    </location>
</feature>
<evidence type="ECO:0000256" key="14">
    <source>
        <dbReference type="SAM" id="Phobius"/>
    </source>
</evidence>
<evidence type="ECO:0000256" key="12">
    <source>
        <dbReference type="ARBA" id="ARBA00023012"/>
    </source>
</evidence>
<evidence type="ECO:0000256" key="1">
    <source>
        <dbReference type="ARBA" id="ARBA00000085"/>
    </source>
</evidence>
<dbReference type="Gene3D" id="1.10.1760.20">
    <property type="match status" value="1"/>
</dbReference>
<feature type="transmembrane region" description="Helical" evidence="14">
    <location>
        <begin position="115"/>
        <end position="135"/>
    </location>
</feature>
<dbReference type="Gene3D" id="3.30.450.40">
    <property type="match status" value="1"/>
</dbReference>
<proteinExistence type="predicted"/>
<name>A0ABR7SYK4_HELCL</name>
<comment type="subcellular location">
    <subcellularLocation>
        <location evidence="2">Cell membrane</location>
        <topology evidence="2">Multi-pass membrane protein</topology>
    </subcellularLocation>
</comment>
<evidence type="ECO:0000256" key="8">
    <source>
        <dbReference type="ARBA" id="ARBA00022741"/>
    </source>
</evidence>
<keyword evidence="17" id="KW-1185">Reference proteome</keyword>
<keyword evidence="8" id="KW-0547">Nucleotide-binding</keyword>
<keyword evidence="4" id="KW-1003">Cell membrane</keyword>
<keyword evidence="11 14" id="KW-1133">Transmembrane helix</keyword>
<keyword evidence="6" id="KW-0808">Transferase</keyword>
<dbReference type="InterPro" id="IPR036890">
    <property type="entry name" value="HATPase_C_sf"/>
</dbReference>
<organism evidence="16 17">
    <name type="scientific">Heliobacterium chlorum</name>
    <dbReference type="NCBI Taxonomy" id="2698"/>
    <lineage>
        <taxon>Bacteria</taxon>
        <taxon>Bacillati</taxon>
        <taxon>Bacillota</taxon>
        <taxon>Clostridia</taxon>
        <taxon>Eubacteriales</taxon>
        <taxon>Heliobacteriaceae</taxon>
        <taxon>Heliobacterium</taxon>
    </lineage>
</organism>
<evidence type="ECO:0000256" key="3">
    <source>
        <dbReference type="ARBA" id="ARBA00012438"/>
    </source>
</evidence>
<feature type="transmembrane region" description="Helical" evidence="14">
    <location>
        <begin position="54"/>
        <end position="73"/>
    </location>
</feature>
<keyword evidence="9 16" id="KW-0418">Kinase</keyword>
<dbReference type="SUPFAM" id="SSF55874">
    <property type="entry name" value="ATPase domain of HSP90 chaperone/DNA topoisomerase II/histidine kinase"/>
    <property type="match status" value="1"/>
</dbReference>
<evidence type="ECO:0000313" key="16">
    <source>
        <dbReference type="EMBL" id="MBC9783613.1"/>
    </source>
</evidence>
<gene>
    <name evidence="16" type="ORF">H1S01_03675</name>
</gene>
<dbReference type="SUPFAM" id="SSF55781">
    <property type="entry name" value="GAF domain-like"/>
    <property type="match status" value="1"/>
</dbReference>
<comment type="caution">
    <text evidence="16">The sequence shown here is derived from an EMBL/GenBank/DDBJ whole genome shotgun (WGS) entry which is preliminary data.</text>
</comment>
<evidence type="ECO:0000256" key="9">
    <source>
        <dbReference type="ARBA" id="ARBA00022777"/>
    </source>
</evidence>
<keyword evidence="7 14" id="KW-0812">Transmembrane</keyword>
<keyword evidence="10" id="KW-0067">ATP-binding</keyword>
<evidence type="ECO:0000256" key="13">
    <source>
        <dbReference type="ARBA" id="ARBA00023136"/>
    </source>
</evidence>
<dbReference type="PANTHER" id="PTHR34220">
    <property type="entry name" value="SENSOR HISTIDINE KINASE YPDA"/>
    <property type="match status" value="1"/>
</dbReference>
<evidence type="ECO:0000256" key="7">
    <source>
        <dbReference type="ARBA" id="ARBA00022692"/>
    </source>
</evidence>
<feature type="domain" description="Histidine kinase" evidence="15">
    <location>
        <begin position="467"/>
        <end position="572"/>
    </location>
</feature>
<dbReference type="InterPro" id="IPR010559">
    <property type="entry name" value="Sig_transdc_His_kin_internal"/>
</dbReference>
<dbReference type="GO" id="GO:0016301">
    <property type="term" value="F:kinase activity"/>
    <property type="evidence" value="ECO:0007669"/>
    <property type="project" value="UniProtKB-KW"/>
</dbReference>
<dbReference type="SMART" id="SM00387">
    <property type="entry name" value="HATPase_c"/>
    <property type="match status" value="1"/>
</dbReference>
<keyword evidence="12" id="KW-0902">Two-component regulatory system</keyword>
<evidence type="ECO:0000313" key="17">
    <source>
        <dbReference type="Proteomes" id="UP000617402"/>
    </source>
</evidence>
<feature type="transmembrane region" description="Helical" evidence="14">
    <location>
        <begin position="147"/>
        <end position="167"/>
    </location>
</feature>
<comment type="catalytic activity">
    <reaction evidence="1">
        <text>ATP + protein L-histidine = ADP + protein N-phospho-L-histidine.</text>
        <dbReference type="EC" id="2.7.13.3"/>
    </reaction>
</comment>